<dbReference type="AlphaFoldDB" id="A0A2S9K7Y8"/>
<gene>
    <name evidence="3" type="ORF">C6P64_04350</name>
</gene>
<dbReference type="PANTHER" id="PTHR47505">
    <property type="entry name" value="DNA UTILIZATION PROTEIN YHGH"/>
    <property type="match status" value="1"/>
</dbReference>
<proteinExistence type="inferred from homology"/>
<dbReference type="OrthoDB" id="9793412at2"/>
<dbReference type="PANTHER" id="PTHR47505:SF1">
    <property type="entry name" value="DNA UTILIZATION PROTEIN YHGH"/>
    <property type="match status" value="1"/>
</dbReference>
<dbReference type="InterPro" id="IPR000836">
    <property type="entry name" value="PRTase_dom"/>
</dbReference>
<reference evidence="3 4" key="1">
    <citation type="submission" date="2018-03" db="EMBL/GenBank/DDBJ databases">
        <title>Comparative genomics illustrates the genes involved in a hyperalkaliphilic mechanisms of Serpentinomonas isolated from highly-alkaline calcium-rich serpentinized springs.</title>
        <authorList>
            <person name="Suzuki S."/>
            <person name="Ishii S."/>
            <person name="Walworth N."/>
            <person name="Bird L."/>
            <person name="Kuenen J.G."/>
            <person name="Nealson K.H."/>
        </authorList>
    </citation>
    <scope>NUCLEOTIDE SEQUENCE [LARGE SCALE GENOMIC DNA]</scope>
    <source>
        <strain evidence="3 4">P1</strain>
    </source>
</reference>
<protein>
    <submittedName>
        <fullName evidence="3">ComF family protein</fullName>
    </submittedName>
</protein>
<evidence type="ECO:0000313" key="3">
    <source>
        <dbReference type="EMBL" id="PRD66517.1"/>
    </source>
</evidence>
<evidence type="ECO:0000259" key="2">
    <source>
        <dbReference type="Pfam" id="PF00156"/>
    </source>
</evidence>
<dbReference type="Pfam" id="PF00156">
    <property type="entry name" value="Pribosyltran"/>
    <property type="match status" value="1"/>
</dbReference>
<accession>A0A2S9K7Y8</accession>
<comment type="caution">
    <text evidence="3">The sequence shown here is derived from an EMBL/GenBank/DDBJ whole genome shotgun (WGS) entry which is preliminary data.</text>
</comment>
<keyword evidence="4" id="KW-1185">Reference proteome</keyword>
<dbReference type="InterPro" id="IPR051910">
    <property type="entry name" value="ComF/GntX_DNA_util-trans"/>
</dbReference>
<sequence length="239" mass="25685">MKDLLRRWLSAWPASCAVCAGWPARPVCQDCLERQGRPLPRCPGCALALAPGLERCTSCSQAGPGPLQQCLARVDYAHPWSALVARLKRDPAWAAPLASLLADTPGLPALLQATDLMLPIPLSPDKLRTRGYNQAWELSKALRRQLPDAPAALPGLLQRKPQAATQHELTREQRFDNALQAYAVDPAALARLRGRRILLVDDVMTTGATLQSAATLLLAAGAAQVSALVFARTPAPTLD</sequence>
<dbReference type="CDD" id="cd06223">
    <property type="entry name" value="PRTases_typeI"/>
    <property type="match status" value="1"/>
</dbReference>
<dbReference type="Proteomes" id="UP000238589">
    <property type="component" value="Unassembled WGS sequence"/>
</dbReference>
<feature type="domain" description="Phosphoribosyltransferase" evidence="2">
    <location>
        <begin position="177"/>
        <end position="237"/>
    </location>
</feature>
<comment type="similarity">
    <text evidence="1">Belongs to the ComF/GntX family.</text>
</comment>
<dbReference type="InterPro" id="IPR029057">
    <property type="entry name" value="PRTase-like"/>
</dbReference>
<organism evidence="3 4">
    <name type="scientific">Malikia granosa</name>
    <dbReference type="NCBI Taxonomy" id="263067"/>
    <lineage>
        <taxon>Bacteria</taxon>
        <taxon>Pseudomonadati</taxon>
        <taxon>Pseudomonadota</taxon>
        <taxon>Betaproteobacteria</taxon>
        <taxon>Burkholderiales</taxon>
        <taxon>Comamonadaceae</taxon>
        <taxon>Malikia</taxon>
    </lineage>
</organism>
<dbReference type="Gene3D" id="3.40.50.2020">
    <property type="match status" value="1"/>
</dbReference>
<dbReference type="RefSeq" id="WP_105747357.1">
    <property type="nucleotide sequence ID" value="NZ_PVLQ01000012.1"/>
</dbReference>
<evidence type="ECO:0000313" key="4">
    <source>
        <dbReference type="Proteomes" id="UP000238589"/>
    </source>
</evidence>
<dbReference type="SUPFAM" id="SSF53271">
    <property type="entry name" value="PRTase-like"/>
    <property type="match status" value="1"/>
</dbReference>
<evidence type="ECO:0000256" key="1">
    <source>
        <dbReference type="ARBA" id="ARBA00008007"/>
    </source>
</evidence>
<name>A0A2S9K7Y8_9BURK</name>
<dbReference type="EMBL" id="PVLQ01000012">
    <property type="protein sequence ID" value="PRD66517.1"/>
    <property type="molecule type" value="Genomic_DNA"/>
</dbReference>